<protein>
    <submittedName>
        <fullName evidence="2">Uncharacterized protein</fullName>
    </submittedName>
</protein>
<gene>
    <name evidence="2" type="ORF">H6P81_004231</name>
</gene>
<dbReference type="AlphaFoldDB" id="A0AAV7FHV7"/>
<dbReference type="PANTHER" id="PTHR34198:SF1">
    <property type="entry name" value="OS01G0104300 PROTEIN"/>
    <property type="match status" value="1"/>
</dbReference>
<name>A0AAV7FHV7_ARIFI</name>
<feature type="region of interest" description="Disordered" evidence="1">
    <location>
        <begin position="1"/>
        <end position="32"/>
    </location>
</feature>
<sequence>MASVLSFTPSLLRPPPSSAAGHRKSDRSDSHRLRASSSNWWTPIFGWTSDPDYVHDRNDTDALSAAFEKQHGGELHKDAAAAQQRPRYAPGCFTQDKARQLRLKTVESETFHDVMYHSAIASRLASDLSDRFAHKLKTTLAFTWCMLYVSLNYTSYDKDPGPSFLSLLRLTRLLSGQGFKLKPLSTYKIGHKELSTKH</sequence>
<feature type="compositionally biased region" description="Low complexity" evidence="1">
    <location>
        <begin position="1"/>
        <end position="11"/>
    </location>
</feature>
<proteinExistence type="predicted"/>
<comment type="caution">
    <text evidence="2">The sequence shown here is derived from an EMBL/GenBank/DDBJ whole genome shotgun (WGS) entry which is preliminary data.</text>
</comment>
<evidence type="ECO:0000256" key="1">
    <source>
        <dbReference type="SAM" id="MobiDB-lite"/>
    </source>
</evidence>
<dbReference type="Proteomes" id="UP000825729">
    <property type="component" value="Unassembled WGS sequence"/>
</dbReference>
<dbReference type="PANTHER" id="PTHR34198">
    <property type="entry name" value="OS01G0175100 PROTEIN"/>
    <property type="match status" value="1"/>
</dbReference>
<accession>A0AAV7FHV7</accession>
<dbReference type="EMBL" id="JAINDJ010000002">
    <property type="protein sequence ID" value="KAG9459723.1"/>
    <property type="molecule type" value="Genomic_DNA"/>
</dbReference>
<keyword evidence="3" id="KW-1185">Reference proteome</keyword>
<organism evidence="2 3">
    <name type="scientific">Aristolochia fimbriata</name>
    <name type="common">White veined hardy Dutchman's pipe vine</name>
    <dbReference type="NCBI Taxonomy" id="158543"/>
    <lineage>
        <taxon>Eukaryota</taxon>
        <taxon>Viridiplantae</taxon>
        <taxon>Streptophyta</taxon>
        <taxon>Embryophyta</taxon>
        <taxon>Tracheophyta</taxon>
        <taxon>Spermatophyta</taxon>
        <taxon>Magnoliopsida</taxon>
        <taxon>Magnoliidae</taxon>
        <taxon>Piperales</taxon>
        <taxon>Aristolochiaceae</taxon>
        <taxon>Aristolochia</taxon>
    </lineage>
</organism>
<reference evidence="2 3" key="1">
    <citation type="submission" date="2021-07" db="EMBL/GenBank/DDBJ databases">
        <title>The Aristolochia fimbriata genome: insights into angiosperm evolution, floral development and chemical biosynthesis.</title>
        <authorList>
            <person name="Jiao Y."/>
        </authorList>
    </citation>
    <scope>NUCLEOTIDE SEQUENCE [LARGE SCALE GENOMIC DNA]</scope>
    <source>
        <strain evidence="2">IBCAS-2021</strain>
        <tissue evidence="2">Leaf</tissue>
    </source>
</reference>
<evidence type="ECO:0000313" key="2">
    <source>
        <dbReference type="EMBL" id="KAG9459723.1"/>
    </source>
</evidence>
<evidence type="ECO:0000313" key="3">
    <source>
        <dbReference type="Proteomes" id="UP000825729"/>
    </source>
</evidence>